<proteinExistence type="predicted"/>
<protein>
    <submittedName>
        <fullName evidence="1">Uncharacterized protein</fullName>
    </submittedName>
</protein>
<name>A0A3B0TTM2_9ZZZZ</name>
<dbReference type="AlphaFoldDB" id="A0A3B0TTM2"/>
<sequence length="32" mass="3590">MIMEKSMLMSTSSHMDASVKNVAKVKKFDTLT</sequence>
<gene>
    <name evidence="1" type="ORF">MNBD_BACTEROID05-22</name>
</gene>
<accession>A0A3B0TTM2</accession>
<dbReference type="EMBL" id="UOEN01000276">
    <property type="protein sequence ID" value="VAW15579.1"/>
    <property type="molecule type" value="Genomic_DNA"/>
</dbReference>
<organism evidence="1">
    <name type="scientific">hydrothermal vent metagenome</name>
    <dbReference type="NCBI Taxonomy" id="652676"/>
    <lineage>
        <taxon>unclassified sequences</taxon>
        <taxon>metagenomes</taxon>
        <taxon>ecological metagenomes</taxon>
    </lineage>
</organism>
<reference evidence="1" key="1">
    <citation type="submission" date="2018-06" db="EMBL/GenBank/DDBJ databases">
        <authorList>
            <person name="Zhirakovskaya E."/>
        </authorList>
    </citation>
    <scope>NUCLEOTIDE SEQUENCE</scope>
</reference>
<evidence type="ECO:0000313" key="1">
    <source>
        <dbReference type="EMBL" id="VAW15579.1"/>
    </source>
</evidence>